<dbReference type="GO" id="GO:0006882">
    <property type="term" value="P:intracellular zinc ion homeostasis"/>
    <property type="evidence" value="ECO:0007669"/>
    <property type="project" value="TreeGrafter"/>
</dbReference>
<feature type="domain" description="Cation efflux protein cytoplasmic" evidence="9">
    <location>
        <begin position="214"/>
        <end position="290"/>
    </location>
</feature>
<accession>A0A086ABE9</accession>
<evidence type="ECO:0000256" key="5">
    <source>
        <dbReference type="ARBA" id="ARBA00022989"/>
    </source>
</evidence>
<keyword evidence="11" id="KW-1185">Reference proteome</keyword>
<dbReference type="Pfam" id="PF01545">
    <property type="entry name" value="Cation_efflux"/>
    <property type="match status" value="1"/>
</dbReference>
<comment type="caution">
    <text evidence="10">The sequence shown here is derived from an EMBL/GenBank/DDBJ whole genome shotgun (WGS) entry which is preliminary data.</text>
</comment>
<comment type="subcellular location">
    <subcellularLocation>
        <location evidence="1">Membrane</location>
        <topology evidence="1">Multi-pass membrane protein</topology>
    </subcellularLocation>
</comment>
<keyword evidence="4 7" id="KW-0812">Transmembrane</keyword>
<dbReference type="InterPro" id="IPR050291">
    <property type="entry name" value="CDF_Transporter"/>
</dbReference>
<dbReference type="InterPro" id="IPR027470">
    <property type="entry name" value="Cation_efflux_CTD"/>
</dbReference>
<dbReference type="InterPro" id="IPR036837">
    <property type="entry name" value="Cation_efflux_CTD_sf"/>
</dbReference>
<dbReference type="EMBL" id="JPRH01000001">
    <property type="protein sequence ID" value="KFF14013.1"/>
    <property type="molecule type" value="Genomic_DNA"/>
</dbReference>
<feature type="transmembrane region" description="Helical" evidence="7">
    <location>
        <begin position="184"/>
        <end position="201"/>
    </location>
</feature>
<dbReference type="Proteomes" id="UP000028705">
    <property type="component" value="Unassembled WGS sequence"/>
</dbReference>
<reference evidence="10 11" key="1">
    <citation type="submission" date="2014-07" db="EMBL/GenBank/DDBJ databases">
        <title>Genome of Chryseobacterium soli DSM 19298.</title>
        <authorList>
            <person name="Stropko S.J."/>
            <person name="Pipes S.E."/>
            <person name="Newman J."/>
        </authorList>
    </citation>
    <scope>NUCLEOTIDE SEQUENCE [LARGE SCALE GENOMIC DNA]</scope>
    <source>
        <strain evidence="10 11">DSM 19298</strain>
    </source>
</reference>
<feature type="transmembrane region" description="Helical" evidence="7">
    <location>
        <begin position="87"/>
        <end position="108"/>
    </location>
</feature>
<name>A0A086ABE9_9FLAO</name>
<dbReference type="NCBIfam" id="TIGR01297">
    <property type="entry name" value="CDF"/>
    <property type="match status" value="1"/>
</dbReference>
<dbReference type="GO" id="GO:0005886">
    <property type="term" value="C:plasma membrane"/>
    <property type="evidence" value="ECO:0007669"/>
    <property type="project" value="TreeGrafter"/>
</dbReference>
<dbReference type="InterPro" id="IPR002524">
    <property type="entry name" value="Cation_efflux"/>
</dbReference>
<feature type="domain" description="Cation efflux protein transmembrane" evidence="8">
    <location>
        <begin position="18"/>
        <end position="209"/>
    </location>
</feature>
<evidence type="ECO:0000313" key="11">
    <source>
        <dbReference type="Proteomes" id="UP000028705"/>
    </source>
</evidence>
<dbReference type="SUPFAM" id="SSF161111">
    <property type="entry name" value="Cation efflux protein transmembrane domain-like"/>
    <property type="match status" value="1"/>
</dbReference>
<dbReference type="OrthoDB" id="9806522at2"/>
<keyword evidence="5 7" id="KW-1133">Transmembrane helix</keyword>
<gene>
    <name evidence="10" type="ORF">IW15_00755</name>
</gene>
<dbReference type="AlphaFoldDB" id="A0A086ABE9"/>
<dbReference type="STRING" id="445961.IW15_00755"/>
<organism evidence="10 11">
    <name type="scientific">Chryseobacterium soli</name>
    <dbReference type="NCBI Taxonomy" id="445961"/>
    <lineage>
        <taxon>Bacteria</taxon>
        <taxon>Pseudomonadati</taxon>
        <taxon>Bacteroidota</taxon>
        <taxon>Flavobacteriia</taxon>
        <taxon>Flavobacteriales</taxon>
        <taxon>Weeksellaceae</taxon>
        <taxon>Chryseobacterium group</taxon>
        <taxon>Chryseobacterium</taxon>
    </lineage>
</organism>
<evidence type="ECO:0000259" key="9">
    <source>
        <dbReference type="Pfam" id="PF16916"/>
    </source>
</evidence>
<evidence type="ECO:0000256" key="7">
    <source>
        <dbReference type="SAM" id="Phobius"/>
    </source>
</evidence>
<dbReference type="GO" id="GO:0015086">
    <property type="term" value="F:cadmium ion transmembrane transporter activity"/>
    <property type="evidence" value="ECO:0007669"/>
    <property type="project" value="TreeGrafter"/>
</dbReference>
<dbReference type="eggNOG" id="COG0053">
    <property type="taxonomic scope" value="Bacteria"/>
</dbReference>
<evidence type="ECO:0000256" key="2">
    <source>
        <dbReference type="ARBA" id="ARBA00008114"/>
    </source>
</evidence>
<dbReference type="Gene3D" id="1.20.1510.10">
    <property type="entry name" value="Cation efflux protein transmembrane domain"/>
    <property type="match status" value="1"/>
</dbReference>
<keyword evidence="6 7" id="KW-0472">Membrane</keyword>
<dbReference type="GO" id="GO:0015093">
    <property type="term" value="F:ferrous iron transmembrane transporter activity"/>
    <property type="evidence" value="ECO:0007669"/>
    <property type="project" value="TreeGrafter"/>
</dbReference>
<dbReference type="PANTHER" id="PTHR43840:SF15">
    <property type="entry name" value="MITOCHONDRIAL METAL TRANSPORTER 1-RELATED"/>
    <property type="match status" value="1"/>
</dbReference>
<evidence type="ECO:0000256" key="6">
    <source>
        <dbReference type="ARBA" id="ARBA00023136"/>
    </source>
</evidence>
<keyword evidence="3" id="KW-0813">Transport</keyword>
<comment type="similarity">
    <text evidence="2">Belongs to the cation diffusion facilitator (CDF) transporter (TC 2.A.4) family.</text>
</comment>
<evidence type="ECO:0000256" key="3">
    <source>
        <dbReference type="ARBA" id="ARBA00022448"/>
    </source>
</evidence>
<dbReference type="GO" id="GO:0015341">
    <property type="term" value="F:zinc efflux antiporter activity"/>
    <property type="evidence" value="ECO:0007669"/>
    <property type="project" value="TreeGrafter"/>
</dbReference>
<evidence type="ECO:0000256" key="1">
    <source>
        <dbReference type="ARBA" id="ARBA00004141"/>
    </source>
</evidence>
<proteinExistence type="inferred from homology"/>
<evidence type="ECO:0000313" key="10">
    <source>
        <dbReference type="EMBL" id="KFF14013.1"/>
    </source>
</evidence>
<dbReference type="Gene3D" id="3.30.70.1350">
    <property type="entry name" value="Cation efflux protein, cytoplasmic domain"/>
    <property type="match status" value="1"/>
</dbReference>
<evidence type="ECO:0000259" key="8">
    <source>
        <dbReference type="Pfam" id="PF01545"/>
    </source>
</evidence>
<sequence>MKNKKSNNKDKIGFQKLIAVFGVILFIGKLAAWKLTNSDAVFSDAMESVVNVISAFMGLYSLHLAAKPKDEDHPYGHGKVEFVTSGIEGALIAIAGIMIIYEGINSLIVGKVLNKLDWGIWIIAATAIVNYLLGYISIKKGKEENSLVLISSGKHLQSDTITTLGVVISLIVVYFTKIYWLDSVVALVFGAYIIIVGYKIVRKSLSGIMDEQDPDLLRQIVQILENNRRTEWIDVHNMKIQQFGSSLHIDAHITLPWYYSLREAHNEMEKAIILLANNTKRSIEFNFHMDDCKPISCSVCQIKDCPVREKDFVKRVIWTPENVTSVDKHTAEGHTN</sequence>
<dbReference type="PANTHER" id="PTHR43840">
    <property type="entry name" value="MITOCHONDRIAL METAL TRANSPORTER 1-RELATED"/>
    <property type="match status" value="1"/>
</dbReference>
<dbReference type="Pfam" id="PF16916">
    <property type="entry name" value="ZT_dimer"/>
    <property type="match status" value="1"/>
</dbReference>
<dbReference type="RefSeq" id="WP_034708486.1">
    <property type="nucleotide sequence ID" value="NZ_JPRH01000001.1"/>
</dbReference>
<dbReference type="SUPFAM" id="SSF160240">
    <property type="entry name" value="Cation efflux protein cytoplasmic domain-like"/>
    <property type="match status" value="1"/>
</dbReference>
<dbReference type="InterPro" id="IPR058533">
    <property type="entry name" value="Cation_efflux_TM"/>
</dbReference>
<dbReference type="InterPro" id="IPR027469">
    <property type="entry name" value="Cation_efflux_TMD_sf"/>
</dbReference>
<evidence type="ECO:0000256" key="4">
    <source>
        <dbReference type="ARBA" id="ARBA00022692"/>
    </source>
</evidence>
<protein>
    <submittedName>
        <fullName evidence="10">Cation diffusion facilitator family transporter</fullName>
    </submittedName>
</protein>
<feature type="transmembrane region" description="Helical" evidence="7">
    <location>
        <begin position="120"/>
        <end position="138"/>
    </location>
</feature>